<keyword evidence="7" id="KW-1185">Reference proteome</keyword>
<keyword evidence="4" id="KW-0812">Transmembrane</keyword>
<evidence type="ECO:0000256" key="2">
    <source>
        <dbReference type="ARBA" id="ARBA00022676"/>
    </source>
</evidence>
<comment type="caution">
    <text evidence="6">The sequence shown here is derived from an EMBL/GenBank/DDBJ whole genome shotgun (WGS) entry which is preliminary data.</text>
</comment>
<name>A0A5C8LYU6_9GAMM</name>
<keyword evidence="4" id="KW-0472">Membrane</keyword>
<protein>
    <submittedName>
        <fullName evidence="6">Glycosyltransferase family 2 protein</fullName>
    </submittedName>
</protein>
<dbReference type="PANTHER" id="PTHR43630">
    <property type="entry name" value="POLY-BETA-1,6-N-ACETYL-D-GLUCOSAMINE SYNTHASE"/>
    <property type="match status" value="1"/>
</dbReference>
<feature type="domain" description="Glycosyltransferase 2-like" evidence="5">
    <location>
        <begin position="79"/>
        <end position="221"/>
    </location>
</feature>
<feature type="transmembrane region" description="Helical" evidence="4">
    <location>
        <begin position="362"/>
        <end position="381"/>
    </location>
</feature>
<dbReference type="EMBL" id="VRLR01000007">
    <property type="protein sequence ID" value="TXK80290.1"/>
    <property type="molecule type" value="Genomic_DNA"/>
</dbReference>
<dbReference type="AlphaFoldDB" id="A0A5C8LYU6"/>
<evidence type="ECO:0000259" key="5">
    <source>
        <dbReference type="Pfam" id="PF00535"/>
    </source>
</evidence>
<dbReference type="SUPFAM" id="SSF53448">
    <property type="entry name" value="Nucleotide-diphospho-sugar transferases"/>
    <property type="match status" value="1"/>
</dbReference>
<evidence type="ECO:0000256" key="1">
    <source>
        <dbReference type="ARBA" id="ARBA00006739"/>
    </source>
</evidence>
<sequence length="488" mass="54972">MAYDWVQQFTELTHQWIQQLDLAPWLVPLQWLLVGYFVCLSVGYLTLNLVALLVMRSHIQSARTELLPASYASFLTPISVLVPAYNEQETIASSVLSLLQLTYPEYEVIVINDGSKDDTLQVLKDSFALTLSSATCPIRLPCQQIRGIYQSSRYPNLKVIDKANGGKADALNAGVNLSRFPLFCGVDADSILQRDSLLRIIRPFLEDPDAIAAGGTVRIANGCQVKDGLLLKAALPNKLLPQLQIVEYLRGFLFGRLGWSSLNALLIISGAFGLFKKDLVIEVGGYRHKTIGEDMELVVRMHKHMRLQKRKYRIYFIPDPVCWTEAPEDLATLAQQRVRWQRGLLESLSANMSLLFHPKSGAVGWLAFPFALLFEALGPALEVMGYLFMLFTWLAGWLDPAALLAFLVVTIGFGILISVVALVLEEMSYPVYPGGRSIMRLFFMAVLENFGYRQLNSWWRLKGLWLWARNSKSSWGTMKRSGKWQNSK</sequence>
<proteinExistence type="inferred from homology"/>
<dbReference type="Gene3D" id="3.90.550.10">
    <property type="entry name" value="Spore Coat Polysaccharide Biosynthesis Protein SpsA, Chain A"/>
    <property type="match status" value="1"/>
</dbReference>
<evidence type="ECO:0000313" key="7">
    <source>
        <dbReference type="Proteomes" id="UP000321814"/>
    </source>
</evidence>
<keyword evidence="2" id="KW-0328">Glycosyltransferase</keyword>
<dbReference type="InterPro" id="IPR001173">
    <property type="entry name" value="Glyco_trans_2-like"/>
</dbReference>
<comment type="similarity">
    <text evidence="1">Belongs to the glycosyltransferase 2 family.</text>
</comment>
<feature type="transmembrane region" description="Helical" evidence="4">
    <location>
        <begin position="31"/>
        <end position="54"/>
    </location>
</feature>
<keyword evidence="3 6" id="KW-0808">Transferase</keyword>
<reference evidence="6 7" key="1">
    <citation type="submission" date="2019-08" db="EMBL/GenBank/DDBJ databases">
        <title>Draft genome analysis of Rheinheimera tangshanensis isolated from the roots of fresh rice plants (Oryza sativa).</title>
        <authorList>
            <person name="Yu Q."/>
            <person name="Qi Y."/>
            <person name="Zhang H."/>
            <person name="Pu J."/>
        </authorList>
    </citation>
    <scope>NUCLEOTIDE SEQUENCE [LARGE SCALE GENOMIC DNA]</scope>
    <source>
        <strain evidence="6 7">JA3-B52</strain>
    </source>
</reference>
<organism evidence="6 7">
    <name type="scientific">Rheinheimera tangshanensis</name>
    <dbReference type="NCBI Taxonomy" id="400153"/>
    <lineage>
        <taxon>Bacteria</taxon>
        <taxon>Pseudomonadati</taxon>
        <taxon>Pseudomonadota</taxon>
        <taxon>Gammaproteobacteria</taxon>
        <taxon>Chromatiales</taxon>
        <taxon>Chromatiaceae</taxon>
        <taxon>Rheinheimera</taxon>
    </lineage>
</organism>
<evidence type="ECO:0000313" key="6">
    <source>
        <dbReference type="EMBL" id="TXK80290.1"/>
    </source>
</evidence>
<dbReference type="PANTHER" id="PTHR43630:SF1">
    <property type="entry name" value="POLY-BETA-1,6-N-ACETYL-D-GLUCOSAMINE SYNTHASE"/>
    <property type="match status" value="1"/>
</dbReference>
<dbReference type="InterPro" id="IPR029044">
    <property type="entry name" value="Nucleotide-diphossugar_trans"/>
</dbReference>
<dbReference type="GO" id="GO:0016757">
    <property type="term" value="F:glycosyltransferase activity"/>
    <property type="evidence" value="ECO:0007669"/>
    <property type="project" value="UniProtKB-KW"/>
</dbReference>
<feature type="transmembrane region" description="Helical" evidence="4">
    <location>
        <begin position="401"/>
        <end position="424"/>
    </location>
</feature>
<dbReference type="Proteomes" id="UP000321814">
    <property type="component" value="Unassembled WGS sequence"/>
</dbReference>
<evidence type="ECO:0000256" key="4">
    <source>
        <dbReference type="SAM" id="Phobius"/>
    </source>
</evidence>
<keyword evidence="4" id="KW-1133">Transmembrane helix</keyword>
<dbReference type="OrthoDB" id="396512at2"/>
<accession>A0A5C8LYU6</accession>
<dbReference type="RefSeq" id="WP_147904584.1">
    <property type="nucleotide sequence ID" value="NZ_BAAAGC010000009.1"/>
</dbReference>
<dbReference type="Pfam" id="PF00535">
    <property type="entry name" value="Glycos_transf_2"/>
    <property type="match status" value="1"/>
</dbReference>
<evidence type="ECO:0000256" key="3">
    <source>
        <dbReference type="ARBA" id="ARBA00022679"/>
    </source>
</evidence>
<gene>
    <name evidence="6" type="ORF">FU839_12215</name>
</gene>
<dbReference type="CDD" id="cd06423">
    <property type="entry name" value="CESA_like"/>
    <property type="match status" value="1"/>
</dbReference>